<organism evidence="2">
    <name type="scientific">Amphimedon queenslandica</name>
    <name type="common">Sponge</name>
    <dbReference type="NCBI Taxonomy" id="400682"/>
    <lineage>
        <taxon>Eukaryota</taxon>
        <taxon>Metazoa</taxon>
        <taxon>Porifera</taxon>
        <taxon>Demospongiae</taxon>
        <taxon>Heteroscleromorpha</taxon>
        <taxon>Haplosclerida</taxon>
        <taxon>Niphatidae</taxon>
        <taxon>Amphimedon</taxon>
    </lineage>
</organism>
<sequence length="190" mass="21519">MCCRFLMAEQLLALLPTNSNALKKIGVNRASITCLTTFLRDLQISKLDAEDVEFKVIHLQIVDLLDRNEDLEAEQDVFDNHKYELTSLSLRLQQLIHTPTAPAAVSVEKLLPKKLYHLEKSITTTKTGIIGLRYESDDSALFLQYEAQLHDYKSQLTPLWEELLADDVLEVDALLALHAVLEKQLLSSDS</sequence>
<evidence type="ECO:0000256" key="1">
    <source>
        <dbReference type="SAM" id="SignalP"/>
    </source>
</evidence>
<dbReference type="EnsemblMetazoa" id="Aqu2.1.22856_001">
    <property type="protein sequence ID" value="Aqu2.1.22856_001"/>
    <property type="gene ID" value="Aqu2.1.22856"/>
</dbReference>
<accession>A0A1X7U5W7</accession>
<proteinExistence type="predicted"/>
<evidence type="ECO:0000313" key="2">
    <source>
        <dbReference type="EnsemblMetazoa" id="Aqu2.1.22856_001"/>
    </source>
</evidence>
<reference evidence="2" key="1">
    <citation type="submission" date="2017-05" db="UniProtKB">
        <authorList>
            <consortium name="EnsemblMetazoa"/>
        </authorList>
    </citation>
    <scope>IDENTIFICATION</scope>
</reference>
<feature type="chain" id="PRO_5012891828" evidence="1">
    <location>
        <begin position="22"/>
        <end position="190"/>
    </location>
</feature>
<name>A0A1X7U5W7_AMPQE</name>
<feature type="signal peptide" evidence="1">
    <location>
        <begin position="1"/>
        <end position="21"/>
    </location>
</feature>
<dbReference type="AlphaFoldDB" id="A0A1X7U5W7"/>
<dbReference type="InParanoid" id="A0A1X7U5W7"/>
<protein>
    <submittedName>
        <fullName evidence="2">Uncharacterized protein</fullName>
    </submittedName>
</protein>
<keyword evidence="1" id="KW-0732">Signal</keyword>